<organism evidence="2 3">
    <name type="scientific">Glomus cerebriforme</name>
    <dbReference type="NCBI Taxonomy" id="658196"/>
    <lineage>
        <taxon>Eukaryota</taxon>
        <taxon>Fungi</taxon>
        <taxon>Fungi incertae sedis</taxon>
        <taxon>Mucoromycota</taxon>
        <taxon>Glomeromycotina</taxon>
        <taxon>Glomeromycetes</taxon>
        <taxon>Glomerales</taxon>
        <taxon>Glomeraceae</taxon>
        <taxon>Glomus</taxon>
    </lineage>
</organism>
<proteinExistence type="predicted"/>
<keyword evidence="3" id="KW-1185">Reference proteome</keyword>
<reference evidence="2 3" key="1">
    <citation type="submission" date="2018-06" db="EMBL/GenBank/DDBJ databases">
        <title>Comparative genomics reveals the genomic features of Rhizophagus irregularis, R. cerebriforme, R. diaphanum and Gigaspora rosea, and their symbiotic lifestyle signature.</title>
        <authorList>
            <person name="Morin E."/>
            <person name="San Clemente H."/>
            <person name="Chen E.C.H."/>
            <person name="De La Providencia I."/>
            <person name="Hainaut M."/>
            <person name="Kuo A."/>
            <person name="Kohler A."/>
            <person name="Murat C."/>
            <person name="Tang N."/>
            <person name="Roy S."/>
            <person name="Loubradou J."/>
            <person name="Henrissat B."/>
            <person name="Grigoriev I.V."/>
            <person name="Corradi N."/>
            <person name="Roux C."/>
            <person name="Martin F.M."/>
        </authorList>
    </citation>
    <scope>NUCLEOTIDE SEQUENCE [LARGE SCALE GENOMIC DNA]</scope>
    <source>
        <strain evidence="2 3">DAOM 227022</strain>
    </source>
</reference>
<sequence length="107" mass="12432">MRYFNSGLQKKNNQNDVPTEEETRIYNTQHALVIIDQNDGLDVIISNVHITAVETEFSYSDKINILKFVQERSRQVIKNHSTIQQRNEGRKEQYANKRKELAGIGVL</sequence>
<protein>
    <submittedName>
        <fullName evidence="2">Uncharacterized protein</fullName>
    </submittedName>
</protein>
<name>A0A397SWB5_9GLOM</name>
<evidence type="ECO:0000256" key="1">
    <source>
        <dbReference type="SAM" id="MobiDB-lite"/>
    </source>
</evidence>
<gene>
    <name evidence="2" type="ORF">C1645_825607</name>
</gene>
<dbReference type="EMBL" id="QKYT01000240">
    <property type="protein sequence ID" value="RIA88926.1"/>
    <property type="molecule type" value="Genomic_DNA"/>
</dbReference>
<feature type="region of interest" description="Disordered" evidence="1">
    <location>
        <begin position="1"/>
        <end position="21"/>
    </location>
</feature>
<comment type="caution">
    <text evidence="2">The sequence shown here is derived from an EMBL/GenBank/DDBJ whole genome shotgun (WGS) entry which is preliminary data.</text>
</comment>
<feature type="compositionally biased region" description="Polar residues" evidence="1">
    <location>
        <begin position="1"/>
        <end position="17"/>
    </location>
</feature>
<dbReference type="AlphaFoldDB" id="A0A397SWB5"/>
<dbReference type="STRING" id="658196.A0A397SWB5"/>
<evidence type="ECO:0000313" key="3">
    <source>
        <dbReference type="Proteomes" id="UP000265703"/>
    </source>
</evidence>
<accession>A0A397SWB5</accession>
<evidence type="ECO:0000313" key="2">
    <source>
        <dbReference type="EMBL" id="RIA88926.1"/>
    </source>
</evidence>
<dbReference type="Proteomes" id="UP000265703">
    <property type="component" value="Unassembled WGS sequence"/>
</dbReference>